<name>A0A3A3YP27_9ACTN</name>
<accession>A0A3A3YP27</accession>
<proteinExistence type="predicted"/>
<sequence>MSAVATSALPTSKAVRDMFEELLGRDVTVAPCEPVVPSPKAPGAVAVYVDARLRTGAVAVTDMALSAYAGAAIGLVPPGGAKACLEDGALSPVVFENLYEVLNIFASLFNQPGAKHLKLYKVYGPDELPPADVSAYVRTLGRRLDLGVTVGGYGSGRLGVVAL</sequence>
<reference evidence="1 2" key="1">
    <citation type="submission" date="2018-09" db="EMBL/GenBank/DDBJ databases">
        <title>YIM 75000 draft genome.</title>
        <authorList>
            <person name="Tang S."/>
            <person name="Feng Y."/>
        </authorList>
    </citation>
    <scope>NUCLEOTIDE SEQUENCE [LARGE SCALE GENOMIC DNA]</scope>
    <source>
        <strain evidence="1 2">YIM 75000</strain>
    </source>
</reference>
<comment type="caution">
    <text evidence="1">The sequence shown here is derived from an EMBL/GenBank/DDBJ whole genome shotgun (WGS) entry which is preliminary data.</text>
</comment>
<dbReference type="AlphaFoldDB" id="A0A3A3YP27"/>
<dbReference type="OrthoDB" id="5244255at2"/>
<keyword evidence="2" id="KW-1185">Reference proteome</keyword>
<evidence type="ECO:0000313" key="2">
    <source>
        <dbReference type="Proteomes" id="UP000265614"/>
    </source>
</evidence>
<gene>
    <name evidence="1" type="ORF">D5H78_18930</name>
</gene>
<organism evidence="1 2">
    <name type="scientific">Vallicoccus soli</name>
    <dbReference type="NCBI Taxonomy" id="2339232"/>
    <lineage>
        <taxon>Bacteria</taxon>
        <taxon>Bacillati</taxon>
        <taxon>Actinomycetota</taxon>
        <taxon>Actinomycetes</taxon>
        <taxon>Motilibacterales</taxon>
        <taxon>Vallicoccaceae</taxon>
        <taxon>Vallicoccus</taxon>
    </lineage>
</organism>
<evidence type="ECO:0000313" key="1">
    <source>
        <dbReference type="EMBL" id="RJK92453.1"/>
    </source>
</evidence>
<dbReference type="EMBL" id="QZEZ01000015">
    <property type="protein sequence ID" value="RJK92453.1"/>
    <property type="molecule type" value="Genomic_DNA"/>
</dbReference>
<dbReference type="Proteomes" id="UP000265614">
    <property type="component" value="Unassembled WGS sequence"/>
</dbReference>
<dbReference type="RefSeq" id="WP_119952077.1">
    <property type="nucleotide sequence ID" value="NZ_QZEZ01000015.1"/>
</dbReference>
<protein>
    <submittedName>
        <fullName evidence="1">Uncharacterized protein</fullName>
    </submittedName>
</protein>